<dbReference type="InterPro" id="IPR023665">
    <property type="entry name" value="ApgAM_prokaryotes"/>
</dbReference>
<dbReference type="Gene3D" id="3.30.70.2130">
    <property type="entry name" value="Metalloenzyme domain"/>
    <property type="match status" value="1"/>
</dbReference>
<comment type="caution">
    <text evidence="8">The sequence shown here is derived from an EMBL/GenBank/DDBJ whole genome shotgun (WGS) entry which is preliminary data.</text>
</comment>
<dbReference type="PANTHER" id="PTHR31209:SF4">
    <property type="entry name" value="2,3-BISPHOSPHOGLYCERATE-INDEPENDENT PHOSPHOGLYCERATE MUTASE"/>
    <property type="match status" value="1"/>
</dbReference>
<evidence type="ECO:0000256" key="3">
    <source>
        <dbReference type="ARBA" id="ARBA00004921"/>
    </source>
</evidence>
<evidence type="ECO:0000256" key="6">
    <source>
        <dbReference type="ARBA" id="ARBA00023235"/>
    </source>
</evidence>
<evidence type="ECO:0000313" key="8">
    <source>
        <dbReference type="EMBL" id="MBU3805014.1"/>
    </source>
</evidence>
<dbReference type="GO" id="GO:0004619">
    <property type="term" value="F:phosphoglycerate mutase activity"/>
    <property type="evidence" value="ECO:0007669"/>
    <property type="project" value="UniProtKB-EC"/>
</dbReference>
<dbReference type="PIRSF" id="PIRSF006392">
    <property type="entry name" value="IPGAM_arch"/>
    <property type="match status" value="1"/>
</dbReference>
<protein>
    <submittedName>
        <fullName evidence="8">Cofactor-independent phosphoglycerate mutase</fullName>
        <ecNumber evidence="8">5.4.2.12</ecNumber>
    </submittedName>
</protein>
<dbReference type="InterPro" id="IPR006124">
    <property type="entry name" value="Metalloenzyme"/>
</dbReference>
<evidence type="ECO:0000313" key="9">
    <source>
        <dbReference type="Proteomes" id="UP000824229"/>
    </source>
</evidence>
<dbReference type="NCBIfam" id="TIGR00306">
    <property type="entry name" value="apgM"/>
    <property type="match status" value="1"/>
</dbReference>
<comment type="function">
    <text evidence="2">Catalyzes the interconversion of 2-phosphoglycerate and 3-phosphoglycerate.</text>
</comment>
<sequence>MKYAVILMDGMADEPIPSLSGKTPLEYAKTPTIDQLALTSEIGRVKTIPEGCAKGSDTANLCVLGYNPQKYYFGRSPLEALSMGIELKDTDVTFRTNVVTLSEEEDYENKRVIDHSADEITTKEASQLIKAVEEALGDDVKKFYPGISYRHLLVWDKGSRNVTLTPPHDILEQRIKDYKPKGDHGDEIWELMKKSYEILKDHPINVARKERGLRPANSIWIWGEGIKPRLPLFKEKYHVEGAVISAVDLIKGIGIGAGMTSIDVEGATGNVHTNYDGKANAAIKWLIDEDKDFVYVHLEGPDECGHRNELENKIKAIELIDEKIIAPIKRALDEKGEDYKLLILPDHPTPLRLRTHTGDPVPYMLFKSNETSINQDKRYTEDYATRNGALIEAGYTLMDQFLKK</sequence>
<keyword evidence="5" id="KW-0324">Glycolysis</keyword>
<organism evidence="8 9">
    <name type="scientific">Candidatus Cellulosilyticum pullistercoris</name>
    <dbReference type="NCBI Taxonomy" id="2838521"/>
    <lineage>
        <taxon>Bacteria</taxon>
        <taxon>Bacillati</taxon>
        <taxon>Bacillota</taxon>
        <taxon>Clostridia</taxon>
        <taxon>Lachnospirales</taxon>
        <taxon>Cellulosilyticaceae</taxon>
        <taxon>Cellulosilyticum</taxon>
    </lineage>
</organism>
<evidence type="ECO:0000259" key="7">
    <source>
        <dbReference type="Pfam" id="PF01676"/>
    </source>
</evidence>
<dbReference type="SUPFAM" id="SSF53649">
    <property type="entry name" value="Alkaline phosphatase-like"/>
    <property type="match status" value="1"/>
</dbReference>
<dbReference type="Pfam" id="PF01676">
    <property type="entry name" value="Metalloenzyme"/>
    <property type="match status" value="1"/>
</dbReference>
<gene>
    <name evidence="8" type="ORF">H9872_09705</name>
</gene>
<proteinExistence type="inferred from homology"/>
<name>A0A9E2KCK9_9FIRM</name>
<dbReference type="InterPro" id="IPR042253">
    <property type="entry name" value="Pglycerate_mutase_ApgM_sf"/>
</dbReference>
<feature type="domain" description="Metalloenzyme" evidence="7">
    <location>
        <begin position="1"/>
        <end position="381"/>
    </location>
</feature>
<dbReference type="GO" id="GO:0046872">
    <property type="term" value="F:metal ion binding"/>
    <property type="evidence" value="ECO:0007669"/>
    <property type="project" value="InterPro"/>
</dbReference>
<dbReference type="EMBL" id="JAHLFQ010000227">
    <property type="protein sequence ID" value="MBU3805014.1"/>
    <property type="molecule type" value="Genomic_DNA"/>
</dbReference>
<evidence type="ECO:0000256" key="1">
    <source>
        <dbReference type="ARBA" id="ARBA00000370"/>
    </source>
</evidence>
<evidence type="ECO:0000256" key="5">
    <source>
        <dbReference type="ARBA" id="ARBA00023152"/>
    </source>
</evidence>
<dbReference type="InterPro" id="IPR004456">
    <property type="entry name" value="Pglycerate_mutase_ApgM"/>
</dbReference>
<dbReference type="PANTHER" id="PTHR31209">
    <property type="entry name" value="COFACTOR-INDEPENDENT PHOSPHOGLYCERATE MUTASE"/>
    <property type="match status" value="1"/>
</dbReference>
<keyword evidence="6 8" id="KW-0413">Isomerase</keyword>
<dbReference type="InterPro" id="IPR017850">
    <property type="entry name" value="Alkaline_phosphatase_core_sf"/>
</dbReference>
<comment type="pathway">
    <text evidence="3">Carbohydrate degradation.</text>
</comment>
<dbReference type="Pfam" id="PF10143">
    <property type="entry name" value="PhosphMutase"/>
    <property type="match status" value="1"/>
</dbReference>
<evidence type="ECO:0000256" key="2">
    <source>
        <dbReference type="ARBA" id="ARBA00002315"/>
    </source>
</evidence>
<comment type="catalytic activity">
    <reaction evidence="1">
        <text>(2R)-2-phosphoglycerate = (2R)-3-phosphoglycerate</text>
        <dbReference type="Rhea" id="RHEA:15901"/>
        <dbReference type="ChEBI" id="CHEBI:58272"/>
        <dbReference type="ChEBI" id="CHEBI:58289"/>
        <dbReference type="EC" id="5.4.2.12"/>
    </reaction>
</comment>
<dbReference type="AlphaFoldDB" id="A0A9E2KCK9"/>
<comment type="similarity">
    <text evidence="4">Belongs to the BPG-independent phosphoglycerate mutase family. A-PGAM subfamily.</text>
</comment>
<reference evidence="8" key="1">
    <citation type="journal article" date="2021" name="PeerJ">
        <title>Extensive microbial diversity within the chicken gut microbiome revealed by metagenomics and culture.</title>
        <authorList>
            <person name="Gilroy R."/>
            <person name="Ravi A."/>
            <person name="Getino M."/>
            <person name="Pursley I."/>
            <person name="Horton D.L."/>
            <person name="Alikhan N.F."/>
            <person name="Baker D."/>
            <person name="Gharbi K."/>
            <person name="Hall N."/>
            <person name="Watson M."/>
            <person name="Adriaenssens E.M."/>
            <person name="Foster-Nyarko E."/>
            <person name="Jarju S."/>
            <person name="Secka A."/>
            <person name="Antonio M."/>
            <person name="Oren A."/>
            <person name="Chaudhuri R.R."/>
            <person name="La Ragione R."/>
            <person name="Hildebrand F."/>
            <person name="Pallen M.J."/>
        </authorList>
    </citation>
    <scope>NUCLEOTIDE SEQUENCE</scope>
    <source>
        <strain evidence="8">B5-657</strain>
    </source>
</reference>
<evidence type="ECO:0000256" key="4">
    <source>
        <dbReference type="ARBA" id="ARBA00005524"/>
    </source>
</evidence>
<dbReference type="Gene3D" id="3.40.720.10">
    <property type="entry name" value="Alkaline Phosphatase, subunit A"/>
    <property type="match status" value="1"/>
</dbReference>
<dbReference type="EC" id="5.4.2.12" evidence="8"/>
<dbReference type="GO" id="GO:0006096">
    <property type="term" value="P:glycolytic process"/>
    <property type="evidence" value="ECO:0007669"/>
    <property type="project" value="UniProtKB-KW"/>
</dbReference>
<dbReference type="NCBIfam" id="TIGR02535">
    <property type="entry name" value="hyp_Hser_kinase"/>
    <property type="match status" value="1"/>
</dbReference>
<dbReference type="Proteomes" id="UP000824229">
    <property type="component" value="Unassembled WGS sequence"/>
</dbReference>
<dbReference type="NCBIfam" id="NF003242">
    <property type="entry name" value="PRK04200.1"/>
    <property type="match status" value="1"/>
</dbReference>
<dbReference type="CDD" id="cd16011">
    <property type="entry name" value="iPGM_like"/>
    <property type="match status" value="1"/>
</dbReference>
<accession>A0A9E2KCK9</accession>
<reference evidence="8" key="2">
    <citation type="submission" date="2021-04" db="EMBL/GenBank/DDBJ databases">
        <authorList>
            <person name="Gilroy R."/>
        </authorList>
    </citation>
    <scope>NUCLEOTIDE SEQUENCE</scope>
    <source>
        <strain evidence="8">B5-657</strain>
    </source>
</reference>